<dbReference type="PANTHER" id="PTHR34222">
    <property type="entry name" value="GAG_PRE-INTEGRS DOMAIN-CONTAINING PROTEIN"/>
    <property type="match status" value="1"/>
</dbReference>
<keyword evidence="4" id="KW-1185">Reference proteome</keyword>
<dbReference type="Proteomes" id="UP001459277">
    <property type="component" value="Unassembled WGS sequence"/>
</dbReference>
<comment type="caution">
    <text evidence="3">The sequence shown here is derived from an EMBL/GenBank/DDBJ whole genome shotgun (WGS) entry which is preliminary data.</text>
</comment>
<evidence type="ECO:0000313" key="3">
    <source>
        <dbReference type="EMBL" id="KAL0004673.1"/>
    </source>
</evidence>
<evidence type="ECO:0000313" key="4">
    <source>
        <dbReference type="Proteomes" id="UP001459277"/>
    </source>
</evidence>
<dbReference type="EMBL" id="JAZDWU010000004">
    <property type="protein sequence ID" value="KAL0004673.1"/>
    <property type="molecule type" value="Genomic_DNA"/>
</dbReference>
<dbReference type="PROSITE" id="PS50158">
    <property type="entry name" value="ZF_CCHC"/>
    <property type="match status" value="1"/>
</dbReference>
<dbReference type="InterPro" id="IPR001878">
    <property type="entry name" value="Znf_CCHC"/>
</dbReference>
<proteinExistence type="predicted"/>
<accession>A0AAW2D4Q4</accession>
<reference evidence="3 4" key="1">
    <citation type="submission" date="2024-01" db="EMBL/GenBank/DDBJ databases">
        <title>A telomere-to-telomere, gap-free genome of sweet tea (Lithocarpus litseifolius).</title>
        <authorList>
            <person name="Zhou J."/>
        </authorList>
    </citation>
    <scope>NUCLEOTIDE SEQUENCE [LARGE SCALE GENOMIC DNA]</scope>
    <source>
        <strain evidence="3">Zhou-2022a</strain>
        <tissue evidence="3">Leaf</tissue>
    </source>
</reference>
<dbReference type="InterPro" id="IPR001611">
    <property type="entry name" value="Leu-rich_rpt"/>
</dbReference>
<dbReference type="InterPro" id="IPR032675">
    <property type="entry name" value="LRR_dom_sf"/>
</dbReference>
<dbReference type="Gene3D" id="3.80.10.10">
    <property type="entry name" value="Ribonuclease Inhibitor"/>
    <property type="match status" value="1"/>
</dbReference>
<keyword evidence="1" id="KW-0862">Zinc</keyword>
<protein>
    <recommendedName>
        <fullName evidence="2">CCHC-type domain-containing protein</fullName>
    </recommendedName>
</protein>
<dbReference type="Pfam" id="PF00560">
    <property type="entry name" value="LRR_1"/>
    <property type="match status" value="2"/>
</dbReference>
<evidence type="ECO:0000256" key="1">
    <source>
        <dbReference type="PROSITE-ProRule" id="PRU00047"/>
    </source>
</evidence>
<organism evidence="3 4">
    <name type="scientific">Lithocarpus litseifolius</name>
    <dbReference type="NCBI Taxonomy" id="425828"/>
    <lineage>
        <taxon>Eukaryota</taxon>
        <taxon>Viridiplantae</taxon>
        <taxon>Streptophyta</taxon>
        <taxon>Embryophyta</taxon>
        <taxon>Tracheophyta</taxon>
        <taxon>Spermatophyta</taxon>
        <taxon>Magnoliopsida</taxon>
        <taxon>eudicotyledons</taxon>
        <taxon>Gunneridae</taxon>
        <taxon>Pentapetalae</taxon>
        <taxon>rosids</taxon>
        <taxon>fabids</taxon>
        <taxon>Fagales</taxon>
        <taxon>Fagaceae</taxon>
        <taxon>Lithocarpus</taxon>
    </lineage>
</organism>
<dbReference type="AlphaFoldDB" id="A0AAW2D4Q4"/>
<dbReference type="PANTHER" id="PTHR34222:SF99">
    <property type="entry name" value="PROTEIN, PUTATIVE-RELATED"/>
    <property type="match status" value="1"/>
</dbReference>
<sequence>MLDFRDNLFLSLEPLANFQYLEVFGNNLTGTISSSIGYLTRLIGLDLYQNQLSGLIPKSLENLTSLRFFFEAPSFSSTKEASNNQSSSTVNDDSINPFFLSSSDNDTVQLVSQKFSQKSGPRIFELQKESAYLVQGQFSVEAYYAKFKALVDELANYQYVPLCQILLFEPLPNINKVLSLILQEEKQRSFKNGEFTGHVTAYPIEATALYSNAGFGPKHNHNGKGNSKKEGPICTHCGKSGHTANKCYRLHGFPPGFKFRNNSMANQVSCNQVATFGTINFAQTGDESTF</sequence>
<dbReference type="GO" id="GO:0003676">
    <property type="term" value="F:nucleic acid binding"/>
    <property type="evidence" value="ECO:0007669"/>
    <property type="project" value="InterPro"/>
</dbReference>
<dbReference type="GO" id="GO:0008270">
    <property type="term" value="F:zinc ion binding"/>
    <property type="evidence" value="ECO:0007669"/>
    <property type="project" value="UniProtKB-KW"/>
</dbReference>
<gene>
    <name evidence="3" type="ORF">SO802_012234</name>
</gene>
<dbReference type="SUPFAM" id="SSF52058">
    <property type="entry name" value="L domain-like"/>
    <property type="match status" value="1"/>
</dbReference>
<name>A0AAW2D4Q4_9ROSI</name>
<keyword evidence="1" id="KW-0863">Zinc-finger</keyword>
<feature type="domain" description="CCHC-type" evidence="2">
    <location>
        <begin position="234"/>
        <end position="247"/>
    </location>
</feature>
<keyword evidence="1" id="KW-0479">Metal-binding</keyword>
<evidence type="ECO:0000259" key="2">
    <source>
        <dbReference type="PROSITE" id="PS50158"/>
    </source>
</evidence>